<sequence>MKAIIFVAVALLCVVSSAPLRAYEENKQIKFDYDVYGDSPIGLYVSGLIDPRNENLNKIQTFIKLANQYIPVLESIANANQELKWERRWNVNVMGFNVDVYAYFQLYVGWRVNPGGYTTDRFDVTYTPFVWGMTYGNLNGTSFPAVGQTSFGLQYAYAYAPISVQLYKAGKICFQGSYVVEPVNLRNHLFAALNECRDEILDDLINGGKIFDWACNYTNPVNITIWDKNFTNRMAGDFIGQTCFNF</sequence>
<dbReference type="EMBL" id="HBII01039594">
    <property type="protein sequence ID" value="CAE0357755.1"/>
    <property type="molecule type" value="Transcribed_RNA"/>
</dbReference>
<evidence type="ECO:0000313" key="2">
    <source>
        <dbReference type="EMBL" id="CAE0357755.1"/>
    </source>
</evidence>
<proteinExistence type="predicted"/>
<protein>
    <submittedName>
        <fullName evidence="2">Uncharacterized protein</fullName>
    </submittedName>
</protein>
<keyword evidence="1" id="KW-0732">Signal</keyword>
<feature type="chain" id="PRO_5031494090" evidence="1">
    <location>
        <begin position="18"/>
        <end position="246"/>
    </location>
</feature>
<accession>A0A7S3NFQ6</accession>
<feature type="signal peptide" evidence="1">
    <location>
        <begin position="1"/>
        <end position="17"/>
    </location>
</feature>
<organism evidence="2">
    <name type="scientific">Euplotes harpa</name>
    <dbReference type="NCBI Taxonomy" id="151035"/>
    <lineage>
        <taxon>Eukaryota</taxon>
        <taxon>Sar</taxon>
        <taxon>Alveolata</taxon>
        <taxon>Ciliophora</taxon>
        <taxon>Intramacronucleata</taxon>
        <taxon>Spirotrichea</taxon>
        <taxon>Hypotrichia</taxon>
        <taxon>Euplotida</taxon>
        <taxon>Euplotidae</taxon>
        <taxon>Euplotes</taxon>
    </lineage>
</organism>
<name>A0A7S3NFQ6_9SPIT</name>
<gene>
    <name evidence="2" type="ORF">EHAR0213_LOCUS16674</name>
</gene>
<reference evidence="2" key="1">
    <citation type="submission" date="2021-01" db="EMBL/GenBank/DDBJ databases">
        <authorList>
            <person name="Corre E."/>
            <person name="Pelletier E."/>
            <person name="Niang G."/>
            <person name="Scheremetjew M."/>
            <person name="Finn R."/>
            <person name="Kale V."/>
            <person name="Holt S."/>
            <person name="Cochrane G."/>
            <person name="Meng A."/>
            <person name="Brown T."/>
            <person name="Cohen L."/>
        </authorList>
    </citation>
    <scope>NUCLEOTIDE SEQUENCE</scope>
    <source>
        <strain evidence="2">FSP1.4</strain>
    </source>
</reference>
<evidence type="ECO:0000256" key="1">
    <source>
        <dbReference type="SAM" id="SignalP"/>
    </source>
</evidence>
<dbReference type="AlphaFoldDB" id="A0A7S3NFQ6"/>